<protein>
    <submittedName>
        <fullName evidence="1">Uncharacterized protein</fullName>
    </submittedName>
</protein>
<evidence type="ECO:0000313" key="2">
    <source>
        <dbReference type="Proteomes" id="UP000805193"/>
    </source>
</evidence>
<keyword evidence="2" id="KW-1185">Reference proteome</keyword>
<evidence type="ECO:0000313" key="1">
    <source>
        <dbReference type="EMBL" id="KAG0415037.1"/>
    </source>
</evidence>
<organism evidence="1 2">
    <name type="scientific">Ixodes persulcatus</name>
    <name type="common">Taiga tick</name>
    <dbReference type="NCBI Taxonomy" id="34615"/>
    <lineage>
        <taxon>Eukaryota</taxon>
        <taxon>Metazoa</taxon>
        <taxon>Ecdysozoa</taxon>
        <taxon>Arthropoda</taxon>
        <taxon>Chelicerata</taxon>
        <taxon>Arachnida</taxon>
        <taxon>Acari</taxon>
        <taxon>Parasitiformes</taxon>
        <taxon>Ixodida</taxon>
        <taxon>Ixodoidea</taxon>
        <taxon>Ixodidae</taxon>
        <taxon>Ixodinae</taxon>
        <taxon>Ixodes</taxon>
    </lineage>
</organism>
<sequence length="133" mass="13590">MRGWMRRAGKEGANDLPASPLCTLGRGVRVPAVHEVVSALRAGPRCPLFAFRRHSAPPAGSERVEGRRSADGGALRAAASWAPCADCPSLETRPSQEAVGGPCARSQGVRFTAGGSVGASGTGGDVASARPDR</sequence>
<dbReference type="Proteomes" id="UP000805193">
    <property type="component" value="Unassembled WGS sequence"/>
</dbReference>
<accession>A0AC60P6T3</accession>
<name>A0AC60P6T3_IXOPE</name>
<gene>
    <name evidence="1" type="ORF">HPB47_007790</name>
</gene>
<proteinExistence type="predicted"/>
<reference evidence="1 2" key="1">
    <citation type="journal article" date="2020" name="Cell">
        <title>Large-Scale Comparative Analyses of Tick Genomes Elucidate Their Genetic Diversity and Vector Capacities.</title>
        <authorList>
            <consortium name="Tick Genome and Microbiome Consortium (TIGMIC)"/>
            <person name="Jia N."/>
            <person name="Wang J."/>
            <person name="Shi W."/>
            <person name="Du L."/>
            <person name="Sun Y."/>
            <person name="Zhan W."/>
            <person name="Jiang J.F."/>
            <person name="Wang Q."/>
            <person name="Zhang B."/>
            <person name="Ji P."/>
            <person name="Bell-Sakyi L."/>
            <person name="Cui X.M."/>
            <person name="Yuan T.T."/>
            <person name="Jiang B.G."/>
            <person name="Yang W.F."/>
            <person name="Lam T.T."/>
            <person name="Chang Q.C."/>
            <person name="Ding S.J."/>
            <person name="Wang X.J."/>
            <person name="Zhu J.G."/>
            <person name="Ruan X.D."/>
            <person name="Zhao L."/>
            <person name="Wei J.T."/>
            <person name="Ye R.Z."/>
            <person name="Que T.C."/>
            <person name="Du C.H."/>
            <person name="Zhou Y.H."/>
            <person name="Cheng J.X."/>
            <person name="Dai P.F."/>
            <person name="Guo W.B."/>
            <person name="Han X.H."/>
            <person name="Huang E.J."/>
            <person name="Li L.F."/>
            <person name="Wei W."/>
            <person name="Gao Y.C."/>
            <person name="Liu J.Z."/>
            <person name="Shao H.Z."/>
            <person name="Wang X."/>
            <person name="Wang C.C."/>
            <person name="Yang T.C."/>
            <person name="Huo Q.B."/>
            <person name="Li W."/>
            <person name="Chen H.Y."/>
            <person name="Chen S.E."/>
            <person name="Zhou L.G."/>
            <person name="Ni X.B."/>
            <person name="Tian J.H."/>
            <person name="Sheng Y."/>
            <person name="Liu T."/>
            <person name="Pan Y.S."/>
            <person name="Xia L.Y."/>
            <person name="Li J."/>
            <person name="Zhao F."/>
            <person name="Cao W.C."/>
        </authorList>
    </citation>
    <scope>NUCLEOTIDE SEQUENCE [LARGE SCALE GENOMIC DNA]</scope>
    <source>
        <strain evidence="1">Iper-2018</strain>
    </source>
</reference>
<dbReference type="EMBL" id="JABSTQ010011119">
    <property type="protein sequence ID" value="KAG0415037.1"/>
    <property type="molecule type" value="Genomic_DNA"/>
</dbReference>
<comment type="caution">
    <text evidence="1">The sequence shown here is derived from an EMBL/GenBank/DDBJ whole genome shotgun (WGS) entry which is preliminary data.</text>
</comment>